<dbReference type="EMBL" id="AOIE01000023">
    <property type="protein sequence ID" value="ELY79345.1"/>
    <property type="molecule type" value="Genomic_DNA"/>
</dbReference>
<dbReference type="EMBL" id="CP003372">
    <property type="protein sequence ID" value="AGB30428.1"/>
    <property type="molecule type" value="Genomic_DNA"/>
</dbReference>
<keyword evidence="4" id="KW-1185">Reference proteome</keyword>
<dbReference type="KEGG" id="npe:Natpe_0498"/>
<dbReference type="Pfam" id="PF26425">
    <property type="entry name" value="PIN_halo"/>
    <property type="match status" value="1"/>
</dbReference>
<organism evidence="1 3">
    <name type="scientific">Natrinema pellirubrum (strain DSM 15624 / CIP 106293 / JCM 10476 / NCIMB 786 / 157)</name>
    <dbReference type="NCBI Taxonomy" id="797303"/>
    <lineage>
        <taxon>Archaea</taxon>
        <taxon>Methanobacteriati</taxon>
        <taxon>Methanobacteriota</taxon>
        <taxon>Stenosarchaea group</taxon>
        <taxon>Halobacteria</taxon>
        <taxon>Halobacteriales</taxon>
        <taxon>Natrialbaceae</taxon>
        <taxon>Natrinema</taxon>
    </lineage>
</organism>
<dbReference type="Proteomes" id="UP000010843">
    <property type="component" value="Chromosome"/>
</dbReference>
<dbReference type="eggNOG" id="arCOG04497">
    <property type="taxonomic scope" value="Archaea"/>
</dbReference>
<sequence length="169" mass="18321">MTTVHIADTGFVVTIGSPSNERYRRVRTFFNGADRPVVVPQRVYEELTASEIPDSSKPLPVDTAIDEGWLRIAQPLDYSMPVVSRTMDGVQRYIASADGRPEDEVERADAALGGLAAQVLGSGAATQVYVYTTDIAAGEGIETVLESEGYGDSVAFVDGFRFVEDLLDR</sequence>
<reference evidence="1" key="1">
    <citation type="submission" date="2012-02" db="EMBL/GenBank/DDBJ databases">
        <title>Complete sequence of chromosome of Natrinema pellirubrum DSM 15624.</title>
        <authorList>
            <consortium name="US DOE Joint Genome Institute"/>
            <person name="Lucas S."/>
            <person name="Han J."/>
            <person name="Lapidus A."/>
            <person name="Cheng J.-F."/>
            <person name="Goodwin L."/>
            <person name="Pitluck S."/>
            <person name="Peters L."/>
            <person name="Teshima H."/>
            <person name="Detter J.C."/>
            <person name="Han C."/>
            <person name="Tapia R."/>
            <person name="Land M."/>
            <person name="Hauser L."/>
            <person name="Kyrpides N."/>
            <person name="Ivanova N."/>
            <person name="Pagani I."/>
            <person name="Sproer C."/>
            <person name="Anderson I."/>
            <person name="Woyke T."/>
        </authorList>
    </citation>
    <scope>NUCLEOTIDE SEQUENCE</scope>
    <source>
        <strain evidence="1">DSM 15624</strain>
    </source>
</reference>
<evidence type="ECO:0000313" key="2">
    <source>
        <dbReference type="EMBL" id="ELY79345.1"/>
    </source>
</evidence>
<evidence type="ECO:0000313" key="4">
    <source>
        <dbReference type="Proteomes" id="UP000011593"/>
    </source>
</evidence>
<reference evidence="2 4" key="3">
    <citation type="journal article" date="2014" name="PLoS Genet.">
        <title>Phylogenetically driven sequencing of extremely halophilic archaea reveals strategies for static and dynamic osmo-response.</title>
        <authorList>
            <person name="Becker E.A."/>
            <person name="Seitzer P.M."/>
            <person name="Tritt A."/>
            <person name="Larsen D."/>
            <person name="Krusor M."/>
            <person name="Yao A.I."/>
            <person name="Wu D."/>
            <person name="Madern D."/>
            <person name="Eisen J.A."/>
            <person name="Darling A.E."/>
            <person name="Facciotti M.T."/>
        </authorList>
    </citation>
    <scope>NUCLEOTIDE SEQUENCE [LARGE SCALE GENOMIC DNA]</scope>
    <source>
        <strain evidence="2 4">DSM 15624</strain>
    </source>
</reference>
<dbReference type="HOGENOM" id="CLU_113180_0_0_2"/>
<gene>
    <name evidence="1" type="ordered locus">Natpe_0498</name>
    <name evidence="2" type="ORF">C488_04307</name>
</gene>
<proteinExistence type="predicted"/>
<dbReference type="OrthoDB" id="198445at2157"/>
<dbReference type="GeneID" id="14334957"/>
<dbReference type="RefSeq" id="WP_006180175.1">
    <property type="nucleotide sequence ID" value="NC_019962.1"/>
</dbReference>
<dbReference type="STRING" id="797303.Natpe_0498"/>
<evidence type="ECO:0000313" key="1">
    <source>
        <dbReference type="EMBL" id="AGB30428.1"/>
    </source>
</evidence>
<evidence type="ECO:0008006" key="5">
    <source>
        <dbReference type="Google" id="ProtNLM"/>
    </source>
</evidence>
<dbReference type="InterPro" id="IPR058703">
    <property type="entry name" value="PIN-containing"/>
</dbReference>
<reference evidence="3" key="2">
    <citation type="submission" date="2012-02" db="EMBL/GenBank/DDBJ databases">
        <title>Complete sequence of chromosome of Natrinema pellirubrum DSM 15624.</title>
        <authorList>
            <person name="Lucas S."/>
            <person name="Han J."/>
            <person name="Lapidus A."/>
            <person name="Cheng J.-F."/>
            <person name="Goodwin L."/>
            <person name="Pitluck S."/>
            <person name="Peters L."/>
            <person name="Teshima H."/>
            <person name="Detter J.C."/>
            <person name="Han C."/>
            <person name="Tapia R."/>
            <person name="Land M."/>
            <person name="Hauser L."/>
            <person name="Kyrpides N."/>
            <person name="Ivanova N."/>
            <person name="Pagani I."/>
            <person name="Sproer C."/>
            <person name="Anderson I."/>
            <person name="Woyke T."/>
        </authorList>
    </citation>
    <scope>NUCLEOTIDE SEQUENCE [LARGE SCALE GENOMIC DNA]</scope>
    <source>
        <strain evidence="3">DSM 15624 / JCM 10476 / NCIMB 786</strain>
    </source>
</reference>
<dbReference type="PATRIC" id="fig|797303.5.peg.881"/>
<accession>L0JHW0</accession>
<dbReference type="AlphaFoldDB" id="L0JHW0"/>
<name>L0JHW0_NATP1</name>
<evidence type="ECO:0000313" key="3">
    <source>
        <dbReference type="Proteomes" id="UP000010843"/>
    </source>
</evidence>
<protein>
    <recommendedName>
        <fullName evidence="5">Nucleic acid-binding protein, contains PIN domain</fullName>
    </recommendedName>
</protein>
<dbReference type="Proteomes" id="UP000011593">
    <property type="component" value="Unassembled WGS sequence"/>
</dbReference>